<dbReference type="HOGENOM" id="CLU_124466_0_0_6"/>
<dbReference type="Pfam" id="PF06892">
    <property type="entry name" value="Phage_CP76"/>
    <property type="match status" value="1"/>
</dbReference>
<reference evidence="1 2" key="1">
    <citation type="journal article" date="2005" name="Proc. Natl. Acad. Sci. U.S.A.">
        <title>Complete genome sequence of Vibrio fischeri: a symbiotic bacterium with pathogenic congeners.</title>
        <authorList>
            <person name="Ruby E.G."/>
            <person name="Urbanowski M."/>
            <person name="Campbell J."/>
            <person name="Dunn A."/>
            <person name="Faini M."/>
            <person name="Gunsalus R."/>
            <person name="Lostroh P."/>
            <person name="Lupp C."/>
            <person name="McCann J."/>
            <person name="Millikan D."/>
            <person name="Schaefer A."/>
            <person name="Stabb E."/>
            <person name="Stevens A."/>
            <person name="Visick K."/>
            <person name="Whistler C."/>
            <person name="Greenberg E.P."/>
        </authorList>
    </citation>
    <scope>NUCLEOTIDE SEQUENCE [LARGE SCALE GENOMIC DNA]</scope>
    <source>
        <strain evidence="2">ATCC 700601 / ES114</strain>
    </source>
</reference>
<dbReference type="eggNOG" id="ENOG5030H36">
    <property type="taxonomic scope" value="Bacteria"/>
</dbReference>
<dbReference type="KEGG" id="vfi:VF_2036"/>
<accession>Q5E365</accession>
<organism evidence="1 2">
    <name type="scientific">Aliivibrio fischeri (strain ATCC 700601 / ES114)</name>
    <name type="common">Vibrio fischeri</name>
    <dbReference type="NCBI Taxonomy" id="312309"/>
    <lineage>
        <taxon>Bacteria</taxon>
        <taxon>Pseudomonadati</taxon>
        <taxon>Pseudomonadota</taxon>
        <taxon>Gammaproteobacteria</taxon>
        <taxon>Vibrionales</taxon>
        <taxon>Vibrionaceae</taxon>
        <taxon>Aliivibrio</taxon>
    </lineage>
</organism>
<dbReference type="STRING" id="312309.VF_2036"/>
<dbReference type="EnsemblBacteria" id="AAW86531">
    <property type="protein sequence ID" value="AAW86531"/>
    <property type="gene ID" value="VF_2036"/>
</dbReference>
<dbReference type="RefSeq" id="WP_011262502.1">
    <property type="nucleotide sequence ID" value="NC_006840.2"/>
</dbReference>
<dbReference type="InterPro" id="IPR009679">
    <property type="entry name" value="Phage_186_CII-like"/>
</dbReference>
<keyword evidence="2" id="KW-1185">Reference proteome</keyword>
<protein>
    <submittedName>
        <fullName evidence="1">Possible phage regulatory protein (CII)</fullName>
    </submittedName>
</protein>
<dbReference type="Proteomes" id="UP000000537">
    <property type="component" value="Chromosome I"/>
</dbReference>
<evidence type="ECO:0000313" key="1">
    <source>
        <dbReference type="EMBL" id="AAW86531.1"/>
    </source>
</evidence>
<dbReference type="GO" id="GO:0003677">
    <property type="term" value="F:DNA binding"/>
    <property type="evidence" value="ECO:0007669"/>
    <property type="project" value="InterPro"/>
</dbReference>
<dbReference type="PATRIC" id="fig|312309.11.peg.2072"/>
<dbReference type="GeneID" id="54164739"/>
<dbReference type="AlphaFoldDB" id="Q5E365"/>
<sequence>MELESKMGAFCGAAQSNYDDACVAFSAANKCAPIERETGVKKLADKLNPEQPHKLSVMDVKLITKASGDYTIVNSLLYSLDMVAVAVDKNGESETFVKRTLDNSIYAGELAQEALKHAGQKRMTGRSKNTIVKKAHTAIGNLVLLINDMEGRTPNASSFLSMGMDLLSSGVTVPGLA</sequence>
<proteinExistence type="predicted"/>
<dbReference type="EMBL" id="CP000020">
    <property type="protein sequence ID" value="AAW86531.1"/>
    <property type="molecule type" value="Genomic_DNA"/>
</dbReference>
<gene>
    <name evidence="1" type="ordered locus">VF_2036</name>
</gene>
<dbReference type="OrthoDB" id="6418490at2"/>
<evidence type="ECO:0000313" key="2">
    <source>
        <dbReference type="Proteomes" id="UP000000537"/>
    </source>
</evidence>
<name>Q5E365_ALIF1</name>
<dbReference type="SMR" id="Q5E365"/>
<reference evidence="1 2" key="2">
    <citation type="journal article" date="2008" name="BMC Genomics">
        <title>Comparative genomics-based investigation of resequencing targets in Vibrio fischeri: focus on point miscalls and artefactual expansions.</title>
        <authorList>
            <person name="Mandel M.J."/>
            <person name="Stabb E.V."/>
            <person name="Ruby E.G."/>
        </authorList>
    </citation>
    <scope>NUCLEOTIDE SEQUENCE [LARGE SCALE GENOMIC DNA]</scope>
    <source>
        <strain evidence="2">ATCC 700601 / ES114</strain>
    </source>
</reference>